<feature type="domain" description="LD-carboxypeptidase C-terminal" evidence="7">
    <location>
        <begin position="183"/>
        <end position="297"/>
    </location>
</feature>
<dbReference type="EMBL" id="LNQR01000070">
    <property type="protein sequence ID" value="KWT84118.1"/>
    <property type="molecule type" value="Genomic_DNA"/>
</dbReference>
<reference evidence="8 9" key="1">
    <citation type="submission" date="2015-11" db="EMBL/GenBank/DDBJ databases">
        <authorList>
            <person name="Lin W."/>
        </authorList>
    </citation>
    <scope>NUCLEOTIDE SEQUENCE [LARGE SCALE GENOMIC DNA]</scope>
    <source>
        <strain evidence="8 9">HCH-1</strain>
    </source>
</reference>
<evidence type="ECO:0000256" key="3">
    <source>
        <dbReference type="ARBA" id="ARBA00022670"/>
    </source>
</evidence>
<evidence type="ECO:0000259" key="6">
    <source>
        <dbReference type="Pfam" id="PF02016"/>
    </source>
</evidence>
<comment type="caution">
    <text evidence="8">The sequence shown here is derived from an EMBL/GenBank/DDBJ whole genome shotgun (WGS) entry which is preliminary data.</text>
</comment>
<keyword evidence="5" id="KW-0720">Serine protease</keyword>
<protein>
    <submittedName>
        <fullName evidence="8">Peptidase U61 LD-carboxypeptidase A</fullName>
    </submittedName>
</protein>
<dbReference type="InterPro" id="IPR040449">
    <property type="entry name" value="Peptidase_S66_N"/>
</dbReference>
<dbReference type="Pfam" id="PF02016">
    <property type="entry name" value="Peptidase_S66"/>
    <property type="match status" value="1"/>
</dbReference>
<keyword evidence="9" id="KW-1185">Reference proteome</keyword>
<sequence length="313" mass="34941">MTKPLLPERLRPGDTIGLVSPSDPVTGKLHMEELEKGIKFLKNMGFNVEAGKNICSPDPWARAMDINEFFVNKKISAIVSTQGGDSAQHLLPYLKWDNIAENPKIFVGLSDVTVTLNAINKKTSLVVFHGSDARYCFGKYPMLEVPSPPDYGKKEFLDRFVSRKTGEIRKARQRKTVRGGKAEGRLVGGNLRCLLKLMKTDLCPDFQDAILMLEALRITEDQCAAYFSELKSFGVFNKIKGAVVGFVYSMQVEFPDEPQMEDILCEFTDMYGFPILKTNDFGHNTPNTALPIGISVSVDADEKKFAILDQCLK</sequence>
<evidence type="ECO:0000256" key="2">
    <source>
        <dbReference type="ARBA" id="ARBA00022645"/>
    </source>
</evidence>
<dbReference type="InterPro" id="IPR003507">
    <property type="entry name" value="S66_fam"/>
</dbReference>
<dbReference type="CDD" id="cd07062">
    <property type="entry name" value="Peptidase_S66_mccF_like"/>
    <property type="match status" value="1"/>
</dbReference>
<dbReference type="SUPFAM" id="SSF141986">
    <property type="entry name" value="LD-carboxypeptidase A C-terminal domain-like"/>
    <property type="match status" value="1"/>
</dbReference>
<evidence type="ECO:0000313" key="8">
    <source>
        <dbReference type="EMBL" id="KWT84118.1"/>
    </source>
</evidence>
<evidence type="ECO:0000256" key="4">
    <source>
        <dbReference type="ARBA" id="ARBA00022801"/>
    </source>
</evidence>
<dbReference type="RefSeq" id="WP_085052650.1">
    <property type="nucleotide sequence ID" value="NZ_LNQR01000070.1"/>
</dbReference>
<evidence type="ECO:0000256" key="5">
    <source>
        <dbReference type="ARBA" id="ARBA00022825"/>
    </source>
</evidence>
<dbReference type="InterPro" id="IPR040921">
    <property type="entry name" value="Peptidase_S66C"/>
</dbReference>
<dbReference type="InterPro" id="IPR027478">
    <property type="entry name" value="LdcA_N"/>
</dbReference>
<evidence type="ECO:0000256" key="1">
    <source>
        <dbReference type="ARBA" id="ARBA00010233"/>
    </source>
</evidence>
<organism evidence="8 9">
    <name type="scientific">Candidatus Magnetominusculus xianensis</name>
    <dbReference type="NCBI Taxonomy" id="1748249"/>
    <lineage>
        <taxon>Bacteria</taxon>
        <taxon>Pseudomonadati</taxon>
        <taxon>Nitrospirota</taxon>
        <taxon>Nitrospiria</taxon>
        <taxon>Nitrospirales</taxon>
        <taxon>Nitrospiraceae</taxon>
        <taxon>Candidatus Magnetominusculus</taxon>
    </lineage>
</organism>
<proteinExistence type="inferred from homology"/>
<evidence type="ECO:0000259" key="7">
    <source>
        <dbReference type="Pfam" id="PF17676"/>
    </source>
</evidence>
<feature type="domain" description="LD-carboxypeptidase N-terminal" evidence="6">
    <location>
        <begin position="16"/>
        <end position="130"/>
    </location>
</feature>
<dbReference type="InterPro" id="IPR029062">
    <property type="entry name" value="Class_I_gatase-like"/>
</dbReference>
<keyword evidence="4" id="KW-0378">Hydrolase</keyword>
<evidence type="ECO:0000313" key="9">
    <source>
        <dbReference type="Proteomes" id="UP000060487"/>
    </source>
</evidence>
<keyword evidence="2" id="KW-0121">Carboxypeptidase</keyword>
<name>A0ABR5SEC1_9BACT</name>
<dbReference type="InterPro" id="IPR027461">
    <property type="entry name" value="Carboxypeptidase_A_C_sf"/>
</dbReference>
<dbReference type="Gene3D" id="3.40.50.10740">
    <property type="entry name" value="Class I glutamine amidotransferase-like"/>
    <property type="match status" value="1"/>
</dbReference>
<keyword evidence="3" id="KW-0645">Protease</keyword>
<comment type="similarity">
    <text evidence="1">Belongs to the peptidase S66 family.</text>
</comment>
<dbReference type="PANTHER" id="PTHR30237:SF2">
    <property type="entry name" value="MUREIN TETRAPEPTIDE CARBOXYPEPTIDASE"/>
    <property type="match status" value="1"/>
</dbReference>
<gene>
    <name evidence="8" type="ORF">ASN18_2046</name>
</gene>
<dbReference type="Gene3D" id="3.50.30.60">
    <property type="entry name" value="LD-carboxypeptidase A C-terminal domain-like"/>
    <property type="match status" value="1"/>
</dbReference>
<dbReference type="PANTHER" id="PTHR30237">
    <property type="entry name" value="MURAMOYLTETRAPEPTIDE CARBOXYPEPTIDASE"/>
    <property type="match status" value="1"/>
</dbReference>
<dbReference type="PIRSF" id="PIRSF028757">
    <property type="entry name" value="LD-carboxypeptidase"/>
    <property type="match status" value="1"/>
</dbReference>
<dbReference type="Pfam" id="PF17676">
    <property type="entry name" value="Peptidase_S66C"/>
    <property type="match status" value="1"/>
</dbReference>
<dbReference type="Proteomes" id="UP000060487">
    <property type="component" value="Unassembled WGS sequence"/>
</dbReference>
<dbReference type="SUPFAM" id="SSF52317">
    <property type="entry name" value="Class I glutamine amidotransferase-like"/>
    <property type="match status" value="1"/>
</dbReference>
<accession>A0ABR5SEC1</accession>